<protein>
    <submittedName>
        <fullName evidence="2">Uncharacterized protein</fullName>
    </submittedName>
</protein>
<proteinExistence type="predicted"/>
<reference evidence="2" key="1">
    <citation type="submission" date="2023-03" db="EMBL/GenBank/DDBJ databases">
        <title>Massive genome expansion in bonnet fungi (Mycena s.s.) driven by repeated elements and novel gene families across ecological guilds.</title>
        <authorList>
            <consortium name="Lawrence Berkeley National Laboratory"/>
            <person name="Harder C.B."/>
            <person name="Miyauchi S."/>
            <person name="Viragh M."/>
            <person name="Kuo A."/>
            <person name="Thoen E."/>
            <person name="Andreopoulos B."/>
            <person name="Lu D."/>
            <person name="Skrede I."/>
            <person name="Drula E."/>
            <person name="Henrissat B."/>
            <person name="Morin E."/>
            <person name="Kohler A."/>
            <person name="Barry K."/>
            <person name="LaButti K."/>
            <person name="Morin E."/>
            <person name="Salamov A."/>
            <person name="Lipzen A."/>
            <person name="Mereny Z."/>
            <person name="Hegedus B."/>
            <person name="Baldrian P."/>
            <person name="Stursova M."/>
            <person name="Weitz H."/>
            <person name="Taylor A."/>
            <person name="Grigoriev I.V."/>
            <person name="Nagy L.G."/>
            <person name="Martin F."/>
            <person name="Kauserud H."/>
        </authorList>
    </citation>
    <scope>NUCLEOTIDE SEQUENCE</scope>
    <source>
        <strain evidence="2">CBHHK002</strain>
    </source>
</reference>
<feature type="compositionally biased region" description="Pro residues" evidence="1">
    <location>
        <begin position="146"/>
        <end position="159"/>
    </location>
</feature>
<sequence length="290" mass="30950">MATPAARSSGSNQRCAPHSLSLPHPVLTESQLIALRRLGYTYLYADGGLDPMVRLYCVFAPLVRAVVVDAPDAHACFRDPYCALRRELRACAVGDDFVLANSFTRQADHPLGPKWTLDPEPHLPYAPDDSAYLGSSVQPSCTQQPFIPPAQRPPPPSLPAPRAGSRYTTTPRRRTTSPRRSAPGEDADAAAALPAGVANLGAMGPARFYAALARSWVLVGMGTPSTSPTPYDALGLGVPFINLILTDPAHLDDRARWAAQHEVLKHLGPPHVSNVFKDDADGLGAGRAPS</sequence>
<organism evidence="2 3">
    <name type="scientific">Mycena albidolilacea</name>
    <dbReference type="NCBI Taxonomy" id="1033008"/>
    <lineage>
        <taxon>Eukaryota</taxon>
        <taxon>Fungi</taxon>
        <taxon>Dikarya</taxon>
        <taxon>Basidiomycota</taxon>
        <taxon>Agaricomycotina</taxon>
        <taxon>Agaricomycetes</taxon>
        <taxon>Agaricomycetidae</taxon>
        <taxon>Agaricales</taxon>
        <taxon>Marasmiineae</taxon>
        <taxon>Mycenaceae</taxon>
        <taxon>Mycena</taxon>
    </lineage>
</organism>
<evidence type="ECO:0000313" key="3">
    <source>
        <dbReference type="Proteomes" id="UP001218218"/>
    </source>
</evidence>
<dbReference type="Proteomes" id="UP001218218">
    <property type="component" value="Unassembled WGS sequence"/>
</dbReference>
<dbReference type="AlphaFoldDB" id="A0AAD6ZPM3"/>
<evidence type="ECO:0000313" key="2">
    <source>
        <dbReference type="EMBL" id="KAJ7333307.1"/>
    </source>
</evidence>
<name>A0AAD6ZPM3_9AGAR</name>
<feature type="region of interest" description="Disordered" evidence="1">
    <location>
        <begin position="134"/>
        <end position="188"/>
    </location>
</feature>
<gene>
    <name evidence="2" type="ORF">DFH08DRAFT_785672</name>
</gene>
<accession>A0AAD6ZPM3</accession>
<evidence type="ECO:0000256" key="1">
    <source>
        <dbReference type="SAM" id="MobiDB-lite"/>
    </source>
</evidence>
<dbReference type="EMBL" id="JARIHO010000034">
    <property type="protein sequence ID" value="KAJ7333307.1"/>
    <property type="molecule type" value="Genomic_DNA"/>
</dbReference>
<comment type="caution">
    <text evidence="2">The sequence shown here is derived from an EMBL/GenBank/DDBJ whole genome shotgun (WGS) entry which is preliminary data.</text>
</comment>
<keyword evidence="3" id="KW-1185">Reference proteome</keyword>